<name>A0A3S5FEJ5_9PLAT</name>
<evidence type="ECO:0000256" key="1">
    <source>
        <dbReference type="SAM" id="MobiDB-lite"/>
    </source>
</evidence>
<organism evidence="2 3">
    <name type="scientific">Protopolystoma xenopodis</name>
    <dbReference type="NCBI Taxonomy" id="117903"/>
    <lineage>
        <taxon>Eukaryota</taxon>
        <taxon>Metazoa</taxon>
        <taxon>Spiralia</taxon>
        <taxon>Lophotrochozoa</taxon>
        <taxon>Platyhelminthes</taxon>
        <taxon>Monogenea</taxon>
        <taxon>Polyopisthocotylea</taxon>
        <taxon>Polystomatidea</taxon>
        <taxon>Polystomatidae</taxon>
        <taxon>Protopolystoma</taxon>
    </lineage>
</organism>
<dbReference type="Proteomes" id="UP000784294">
    <property type="component" value="Unassembled WGS sequence"/>
</dbReference>
<evidence type="ECO:0000313" key="2">
    <source>
        <dbReference type="EMBL" id="VEL25757.1"/>
    </source>
</evidence>
<evidence type="ECO:0000313" key="3">
    <source>
        <dbReference type="Proteomes" id="UP000784294"/>
    </source>
</evidence>
<dbReference type="EMBL" id="CAAALY010076063">
    <property type="protein sequence ID" value="VEL25757.1"/>
    <property type="molecule type" value="Genomic_DNA"/>
</dbReference>
<sequence>MACEQEDAQVPRELCRFVGQLNANRLNCNPIGKKRKSTKSVVNNKPMIESRPDGNHEAEKEVCRVENS</sequence>
<proteinExistence type="predicted"/>
<accession>A0A3S5FEJ5</accession>
<keyword evidence="3" id="KW-1185">Reference proteome</keyword>
<feature type="compositionally biased region" description="Basic and acidic residues" evidence="1">
    <location>
        <begin position="48"/>
        <end position="68"/>
    </location>
</feature>
<gene>
    <name evidence="2" type="ORF">PXEA_LOCUS19197</name>
</gene>
<dbReference type="AlphaFoldDB" id="A0A3S5FEJ5"/>
<feature type="region of interest" description="Disordered" evidence="1">
    <location>
        <begin position="30"/>
        <end position="68"/>
    </location>
</feature>
<comment type="caution">
    <text evidence="2">The sequence shown here is derived from an EMBL/GenBank/DDBJ whole genome shotgun (WGS) entry which is preliminary data.</text>
</comment>
<reference evidence="2" key="1">
    <citation type="submission" date="2018-11" db="EMBL/GenBank/DDBJ databases">
        <authorList>
            <consortium name="Pathogen Informatics"/>
        </authorList>
    </citation>
    <scope>NUCLEOTIDE SEQUENCE</scope>
</reference>
<protein>
    <submittedName>
        <fullName evidence="2">Uncharacterized protein</fullName>
    </submittedName>
</protein>